<dbReference type="InterPro" id="IPR035906">
    <property type="entry name" value="MetI-like_sf"/>
</dbReference>
<feature type="transmembrane region" description="Helical" evidence="5">
    <location>
        <begin position="21"/>
        <end position="40"/>
    </location>
</feature>
<keyword evidence="4 5" id="KW-0472">Membrane</keyword>
<dbReference type="Proteomes" id="UP000811365">
    <property type="component" value="Unassembled WGS sequence"/>
</dbReference>
<evidence type="ECO:0000256" key="4">
    <source>
        <dbReference type="ARBA" id="ARBA00023136"/>
    </source>
</evidence>
<name>A0A9E1M0N6_9FIRM</name>
<evidence type="ECO:0000256" key="2">
    <source>
        <dbReference type="ARBA" id="ARBA00022692"/>
    </source>
</evidence>
<keyword evidence="2 5" id="KW-0812">Transmembrane</keyword>
<dbReference type="GO" id="GO:0016020">
    <property type="term" value="C:membrane"/>
    <property type="evidence" value="ECO:0007669"/>
    <property type="project" value="UniProtKB-SubCell"/>
</dbReference>
<dbReference type="AlphaFoldDB" id="A0A9E1M0N6"/>
<reference evidence="6" key="1">
    <citation type="submission" date="2021-02" db="EMBL/GenBank/DDBJ databases">
        <title>Infant gut strain persistence is associated with maternal origin, phylogeny, and functional potential including surface adhesion and iron acquisition.</title>
        <authorList>
            <person name="Lou Y.C."/>
        </authorList>
    </citation>
    <scope>NUCLEOTIDE SEQUENCE</scope>
    <source>
        <strain evidence="6">L2_039_000G1_dasL2_039_000G1_maxbin2.maxbin.077</strain>
    </source>
</reference>
<dbReference type="Gene3D" id="1.10.3720.10">
    <property type="entry name" value="MetI-like"/>
    <property type="match status" value="1"/>
</dbReference>
<evidence type="ECO:0000313" key="6">
    <source>
        <dbReference type="EMBL" id="MBS6622996.1"/>
    </source>
</evidence>
<evidence type="ECO:0000256" key="5">
    <source>
        <dbReference type="SAM" id="Phobius"/>
    </source>
</evidence>
<proteinExistence type="predicted"/>
<dbReference type="EMBL" id="JAGZYH010000062">
    <property type="protein sequence ID" value="MBS6622996.1"/>
    <property type="molecule type" value="Genomic_DNA"/>
</dbReference>
<organism evidence="6 7">
    <name type="scientific">Faecalibacterium prausnitzii</name>
    <dbReference type="NCBI Taxonomy" id="853"/>
    <lineage>
        <taxon>Bacteria</taxon>
        <taxon>Bacillati</taxon>
        <taxon>Bacillota</taxon>
        <taxon>Clostridia</taxon>
        <taxon>Eubacteriales</taxon>
        <taxon>Oscillospiraceae</taxon>
        <taxon>Faecalibacterium</taxon>
    </lineage>
</organism>
<protein>
    <submittedName>
        <fullName evidence="6">Sugar ABC transporter permease</fullName>
    </submittedName>
</protein>
<keyword evidence="3 5" id="KW-1133">Transmembrane helix</keyword>
<feature type="non-terminal residue" evidence="6">
    <location>
        <position position="79"/>
    </location>
</feature>
<dbReference type="SUPFAM" id="SSF161098">
    <property type="entry name" value="MetI-like"/>
    <property type="match status" value="1"/>
</dbReference>
<sequence length="79" mass="9172">MKESKAPSLGRTPAQKFFDKWQGLFYLIPWIIGFVVFKAIPFGQSLYYSFTDMDFFNGIHQYGIMNYVDAFTTPKITKA</sequence>
<evidence type="ECO:0000256" key="1">
    <source>
        <dbReference type="ARBA" id="ARBA00004141"/>
    </source>
</evidence>
<evidence type="ECO:0000256" key="3">
    <source>
        <dbReference type="ARBA" id="ARBA00022989"/>
    </source>
</evidence>
<comment type="caution">
    <text evidence="6">The sequence shown here is derived from an EMBL/GenBank/DDBJ whole genome shotgun (WGS) entry which is preliminary data.</text>
</comment>
<accession>A0A9E1M0N6</accession>
<evidence type="ECO:0000313" key="7">
    <source>
        <dbReference type="Proteomes" id="UP000811365"/>
    </source>
</evidence>
<gene>
    <name evidence="6" type="ORF">KH315_12675</name>
</gene>
<comment type="subcellular location">
    <subcellularLocation>
        <location evidence="1">Membrane</location>
        <topology evidence="1">Multi-pass membrane protein</topology>
    </subcellularLocation>
</comment>